<comment type="subcellular location">
    <subcellularLocation>
        <location evidence="1">Cytoplasm</location>
    </subcellularLocation>
</comment>
<dbReference type="InterPro" id="IPR038904">
    <property type="entry name" value="BRAT1"/>
</dbReference>
<proteinExistence type="predicted"/>
<reference evidence="3" key="1">
    <citation type="submission" date="2019-06" db="EMBL/GenBank/DDBJ databases">
        <authorList>
            <consortium name="Wellcome Sanger Institute Data Sharing"/>
        </authorList>
    </citation>
    <scope>NUCLEOTIDE SEQUENCE [LARGE SCALE GENOMIC DNA]</scope>
</reference>
<dbReference type="GO" id="GO:0005634">
    <property type="term" value="C:nucleus"/>
    <property type="evidence" value="ECO:0007669"/>
    <property type="project" value="TreeGrafter"/>
</dbReference>
<dbReference type="AlphaFoldDB" id="A0A673A3K9"/>
<keyword evidence="4" id="KW-1185">Reference proteome</keyword>
<organism evidence="3 4">
    <name type="scientific">Sphaeramia orbicularis</name>
    <name type="common">orbiculate cardinalfish</name>
    <dbReference type="NCBI Taxonomy" id="375764"/>
    <lineage>
        <taxon>Eukaryota</taxon>
        <taxon>Metazoa</taxon>
        <taxon>Chordata</taxon>
        <taxon>Craniata</taxon>
        <taxon>Vertebrata</taxon>
        <taxon>Euteleostomi</taxon>
        <taxon>Actinopterygii</taxon>
        <taxon>Neopterygii</taxon>
        <taxon>Teleostei</taxon>
        <taxon>Neoteleostei</taxon>
        <taxon>Acanthomorphata</taxon>
        <taxon>Gobiaria</taxon>
        <taxon>Kurtiformes</taxon>
        <taxon>Apogonoidei</taxon>
        <taxon>Apogonidae</taxon>
        <taxon>Apogoninae</taxon>
        <taxon>Sphaeramia</taxon>
    </lineage>
</organism>
<dbReference type="GO" id="GO:0005737">
    <property type="term" value="C:cytoplasm"/>
    <property type="evidence" value="ECO:0007669"/>
    <property type="project" value="UniProtKB-SubCell"/>
</dbReference>
<sequence>MDTECVSLLPRVCEVLADSGRSLPDDTSLEKLLDWFTGLNKAGGSLLTTCPCLLEFISTVISNSTSDPAVLSFTIKLTGLMAATEDGFRTLQVRLSCALINSECNSAKNLTSVMMIPCRSALLWTWSSTFSPGMRQGSGMIPAYVLDGSRAYGAC</sequence>
<protein>
    <recommendedName>
        <fullName evidence="5">BRCA1-associated ATM activator 1</fullName>
    </recommendedName>
</protein>
<dbReference type="InParanoid" id="A0A673A3K9"/>
<dbReference type="PANTHER" id="PTHR21331">
    <property type="entry name" value="BRCA1-ASSOCIATED ATM ACTIVATOR 1"/>
    <property type="match status" value="1"/>
</dbReference>
<dbReference type="GO" id="GO:0008283">
    <property type="term" value="P:cell population proliferation"/>
    <property type="evidence" value="ECO:0007669"/>
    <property type="project" value="InterPro"/>
</dbReference>
<name>A0A673A3K9_9TELE</name>
<accession>A0A673A3K9</accession>
<evidence type="ECO:0000313" key="3">
    <source>
        <dbReference type="Ensembl" id="ENSSORP00005023886.1"/>
    </source>
</evidence>
<dbReference type="GO" id="GO:0006974">
    <property type="term" value="P:DNA damage response"/>
    <property type="evidence" value="ECO:0007669"/>
    <property type="project" value="InterPro"/>
</dbReference>
<evidence type="ECO:0000256" key="2">
    <source>
        <dbReference type="ARBA" id="ARBA00022490"/>
    </source>
</evidence>
<keyword evidence="2" id="KW-0963">Cytoplasm</keyword>
<dbReference type="Proteomes" id="UP000472271">
    <property type="component" value="Chromosome 1"/>
</dbReference>
<reference evidence="3" key="2">
    <citation type="submission" date="2025-08" db="UniProtKB">
        <authorList>
            <consortium name="Ensembl"/>
        </authorList>
    </citation>
    <scope>IDENTIFICATION</scope>
</reference>
<evidence type="ECO:0000313" key="4">
    <source>
        <dbReference type="Proteomes" id="UP000472271"/>
    </source>
</evidence>
<dbReference type="PANTHER" id="PTHR21331:SF2">
    <property type="entry name" value="BRCA1-ASSOCIATED ATM ACTIVATOR 1"/>
    <property type="match status" value="1"/>
</dbReference>
<dbReference type="Ensembl" id="ENSSORT00005024588.1">
    <property type="protein sequence ID" value="ENSSORP00005023886.1"/>
    <property type="gene ID" value="ENSSORG00005011538.1"/>
</dbReference>
<evidence type="ECO:0000256" key="1">
    <source>
        <dbReference type="ARBA" id="ARBA00004496"/>
    </source>
</evidence>
<reference evidence="3" key="3">
    <citation type="submission" date="2025-09" db="UniProtKB">
        <authorList>
            <consortium name="Ensembl"/>
        </authorList>
    </citation>
    <scope>IDENTIFICATION</scope>
</reference>
<evidence type="ECO:0008006" key="5">
    <source>
        <dbReference type="Google" id="ProtNLM"/>
    </source>
</evidence>